<evidence type="ECO:0000313" key="7">
    <source>
        <dbReference type="Proteomes" id="UP000031980"/>
    </source>
</evidence>
<dbReference type="EMBL" id="JPIU01000049">
    <property type="protein sequence ID" value="KIO42820.1"/>
    <property type="molecule type" value="Genomic_DNA"/>
</dbReference>
<dbReference type="OrthoDB" id="370725at2"/>
<dbReference type="InterPro" id="IPR003798">
    <property type="entry name" value="DNA_recombination_RmuC"/>
</dbReference>
<organism evidence="6 7">
    <name type="scientific">Sanguibacteroides justesenii</name>
    <dbReference type="NCBI Taxonomy" id="1547597"/>
    <lineage>
        <taxon>Bacteria</taxon>
        <taxon>Pseudomonadati</taxon>
        <taxon>Bacteroidota</taxon>
        <taxon>Bacteroidia</taxon>
        <taxon>Bacteroidales</taxon>
        <taxon>Porphyromonadaceae</taxon>
        <taxon>Sanguibacteroides</taxon>
    </lineage>
</organism>
<comment type="similarity">
    <text evidence="2">Belongs to the RmuC family.</text>
</comment>
<evidence type="ECO:0000256" key="1">
    <source>
        <dbReference type="ARBA" id="ARBA00003416"/>
    </source>
</evidence>
<keyword evidence="5" id="KW-1133">Transmembrane helix</keyword>
<gene>
    <name evidence="6" type="ORF">BA92_13200</name>
</gene>
<comment type="caution">
    <text evidence="6">The sequence shown here is derived from an EMBL/GenBank/DDBJ whole genome shotgun (WGS) entry which is preliminary data.</text>
</comment>
<dbReference type="GO" id="GO:0006310">
    <property type="term" value="P:DNA recombination"/>
    <property type="evidence" value="ECO:0007669"/>
    <property type="project" value="UniProtKB-KW"/>
</dbReference>
<keyword evidence="5" id="KW-0472">Membrane</keyword>
<evidence type="ECO:0000256" key="2">
    <source>
        <dbReference type="ARBA" id="ARBA00009840"/>
    </source>
</evidence>
<dbReference type="Proteomes" id="UP000031980">
    <property type="component" value="Unassembled WGS sequence"/>
</dbReference>
<feature type="transmembrane region" description="Helical" evidence="5">
    <location>
        <begin position="6"/>
        <end position="23"/>
    </location>
</feature>
<evidence type="ECO:0000256" key="4">
    <source>
        <dbReference type="ARBA" id="ARBA00023172"/>
    </source>
</evidence>
<accession>A0A0C3R1Y8</accession>
<keyword evidence="7" id="KW-1185">Reference proteome</keyword>
<proteinExistence type="inferred from homology"/>
<protein>
    <submittedName>
        <fullName evidence="6">Recombinase RmuC</fullName>
    </submittedName>
</protein>
<dbReference type="PANTHER" id="PTHR30563">
    <property type="entry name" value="DNA RECOMBINATION PROTEIN RMUC"/>
    <property type="match status" value="1"/>
</dbReference>
<name>A0A0C3R1Y8_9PORP</name>
<dbReference type="AlphaFoldDB" id="A0A0C3R1Y8"/>
<reference evidence="6 7" key="1">
    <citation type="submission" date="2014-07" db="EMBL/GenBank/DDBJ databases">
        <title>Porphyromonadaceae bacterium OUH 308042 = ATCC BAA-2681 = DSM 28342 draft genome.</title>
        <authorList>
            <person name="Sydenham T.V."/>
            <person name="Hasman H."/>
            <person name="Justensen U.S."/>
        </authorList>
    </citation>
    <scope>NUCLEOTIDE SEQUENCE [LARGE SCALE GENOMIC DNA]</scope>
    <source>
        <strain evidence="6 7">OUH 308042</strain>
    </source>
</reference>
<keyword evidence="3" id="KW-0175">Coiled coil</keyword>
<evidence type="ECO:0000256" key="3">
    <source>
        <dbReference type="ARBA" id="ARBA00023054"/>
    </source>
</evidence>
<sequence length="439" mass="51114">MEILILILSIIILVINIILIFRFRDKGTQKQIEQLQQHLSRLEKNMLDEIRYSRECETARSGQNREELSRNLSDFRTEHRDVLKNLSDQNTQVIHSFQKNFSEHMEFFQHLLKEKMEELTIRQQNLVQSTEKKLEDMRQTVEEKLQKTLHERLGQSFELVSRQLEHVQKGLGEMQTLAHDVGGLKRVLSNVKMRGSIGEIQLEMLLEQLLAPEQYTANVKTKRNSDAIVEFAIRLPGKEDSRENVFLPVDAKFPKDAYEQLLDAYESADPQRIDVASKNIEQTIRNMAKDIHDKYLDPPHTTDFGIMFLPFESIYSEVVRRASLLEQLQRNYQVIVTGPTTFAAILNSLQMGFRTLAIQKRSSEVWRILGNVKNEFDKFGGMLEKAQKSIQTANNQLEEVIGKRTRAIQRQLRSVEVFPSDESQIQLTIDNPDYQENEQ</sequence>
<keyword evidence="5" id="KW-0812">Transmembrane</keyword>
<comment type="function">
    <text evidence="1">Involved in DNA recombination.</text>
</comment>
<dbReference type="RefSeq" id="WP_041505487.1">
    <property type="nucleotide sequence ID" value="NZ_JPIU01000049.1"/>
</dbReference>
<evidence type="ECO:0000256" key="5">
    <source>
        <dbReference type="SAM" id="Phobius"/>
    </source>
</evidence>
<dbReference type="Pfam" id="PF02646">
    <property type="entry name" value="RmuC"/>
    <property type="match status" value="1"/>
</dbReference>
<evidence type="ECO:0000313" key="6">
    <source>
        <dbReference type="EMBL" id="KIO42820.1"/>
    </source>
</evidence>
<dbReference type="PANTHER" id="PTHR30563:SF0">
    <property type="entry name" value="DNA RECOMBINATION PROTEIN RMUC"/>
    <property type="match status" value="1"/>
</dbReference>
<keyword evidence="4" id="KW-0233">DNA recombination</keyword>